<feature type="transmembrane region" description="Helical" evidence="1">
    <location>
        <begin position="136"/>
        <end position="155"/>
    </location>
</feature>
<dbReference type="GeneID" id="9227086"/>
<keyword evidence="3" id="KW-1185">Reference proteome</keyword>
<dbReference type="VEuPathDB" id="FungiDB:MCYG_06652"/>
<protein>
    <recommendedName>
        <fullName evidence="4">DUF2306 domain-containing protein</fullName>
    </recommendedName>
</protein>
<proteinExistence type="predicted"/>
<dbReference type="Proteomes" id="UP000002035">
    <property type="component" value="Unassembled WGS sequence"/>
</dbReference>
<dbReference type="eggNOG" id="ENOG502RYBX">
    <property type="taxonomic scope" value="Eukaryota"/>
</dbReference>
<evidence type="ECO:0000313" key="3">
    <source>
        <dbReference type="Proteomes" id="UP000002035"/>
    </source>
</evidence>
<feature type="transmembrane region" description="Helical" evidence="1">
    <location>
        <begin position="104"/>
        <end position="124"/>
    </location>
</feature>
<evidence type="ECO:0000256" key="1">
    <source>
        <dbReference type="SAM" id="Phobius"/>
    </source>
</evidence>
<evidence type="ECO:0000313" key="2">
    <source>
        <dbReference type="EMBL" id="EEQ33833.1"/>
    </source>
</evidence>
<dbReference type="Pfam" id="PF10067">
    <property type="entry name" value="DUF2306"/>
    <property type="match status" value="1"/>
</dbReference>
<dbReference type="InterPro" id="IPR018750">
    <property type="entry name" value="DUF2306_membrane"/>
</dbReference>
<evidence type="ECO:0008006" key="4">
    <source>
        <dbReference type="Google" id="ProtNLM"/>
    </source>
</evidence>
<dbReference type="HOGENOM" id="CLU_054818_0_0_1"/>
<dbReference type="RefSeq" id="XP_002844688.1">
    <property type="nucleotide sequence ID" value="XM_002844642.1"/>
</dbReference>
<dbReference type="OrthoDB" id="193478at2759"/>
<keyword evidence="1" id="KW-0472">Membrane</keyword>
<reference evidence="3" key="1">
    <citation type="journal article" date="2012" name="MBio">
        <title>Comparative genome analysis of Trichophyton rubrum and related dermatophytes reveals candidate genes involved in infection.</title>
        <authorList>
            <person name="Martinez D.A."/>
            <person name="Oliver B.G."/>
            <person name="Graeser Y."/>
            <person name="Goldberg J.M."/>
            <person name="Li W."/>
            <person name="Martinez-Rossi N.M."/>
            <person name="Monod M."/>
            <person name="Shelest E."/>
            <person name="Barton R.C."/>
            <person name="Birch E."/>
            <person name="Brakhage A.A."/>
            <person name="Chen Z."/>
            <person name="Gurr S.J."/>
            <person name="Heiman D."/>
            <person name="Heitman J."/>
            <person name="Kosti I."/>
            <person name="Rossi A."/>
            <person name="Saif S."/>
            <person name="Samalova M."/>
            <person name="Saunders C.W."/>
            <person name="Shea T."/>
            <person name="Summerbell R.C."/>
            <person name="Xu J."/>
            <person name="Young S."/>
            <person name="Zeng Q."/>
            <person name="Birren B.W."/>
            <person name="Cuomo C.A."/>
            <person name="White T.C."/>
        </authorList>
    </citation>
    <scope>NUCLEOTIDE SEQUENCE [LARGE SCALE GENOMIC DNA]</scope>
    <source>
        <strain evidence="3">ATCC MYA-4605 / CBS 113480</strain>
    </source>
</reference>
<organism evidence="2 3">
    <name type="scientific">Arthroderma otae (strain ATCC MYA-4605 / CBS 113480)</name>
    <name type="common">Microsporum canis</name>
    <dbReference type="NCBI Taxonomy" id="554155"/>
    <lineage>
        <taxon>Eukaryota</taxon>
        <taxon>Fungi</taxon>
        <taxon>Dikarya</taxon>
        <taxon>Ascomycota</taxon>
        <taxon>Pezizomycotina</taxon>
        <taxon>Eurotiomycetes</taxon>
        <taxon>Eurotiomycetidae</taxon>
        <taxon>Onygenales</taxon>
        <taxon>Arthrodermataceae</taxon>
        <taxon>Microsporum</taxon>
    </lineage>
</organism>
<feature type="transmembrane region" description="Helical" evidence="1">
    <location>
        <begin position="72"/>
        <end position="92"/>
    </location>
</feature>
<dbReference type="OMA" id="CDQIDFT"/>
<accession>C5FV99</accession>
<dbReference type="EMBL" id="DS995706">
    <property type="protein sequence ID" value="EEQ33833.1"/>
    <property type="molecule type" value="Genomic_DNA"/>
</dbReference>
<name>C5FV99_ARTOC</name>
<gene>
    <name evidence="2" type="ORF">MCYG_06652</name>
</gene>
<sequence length="331" mass="37273">MTKPELASLWYRIIGAIGFKKSYNFILFFIFAGSLLGFTLARLQYLDINRFRRGSAPGEWYYYRQNLYKTGLLLHLGTILPCSVLIVLQFIPAIRHKATLIHRLNGYVIILLFLTSNAGVIIIAPHAFGGDPSTQFNNGLLVLSSTTAVVLAYINIRRKQVEQHRAWMLRAMFYMGSIITMRPLIELLSPIFRSLDYKFYKFYNISSPYTSAYPMCNATLLPEFRNVELYAPVKADISAPDPAAIGASVQLQSVLAGSIATFIHFVGIELYLRLTPREHERLRNVSYERQLAAKYKNPGSAGLVVQKIGDADPWHANSNQEMGAGDHASRS</sequence>
<feature type="transmembrane region" description="Helical" evidence="1">
    <location>
        <begin position="167"/>
        <end position="185"/>
    </location>
</feature>
<feature type="transmembrane region" description="Helical" evidence="1">
    <location>
        <begin position="21"/>
        <end position="41"/>
    </location>
</feature>
<dbReference type="STRING" id="554155.C5FV99"/>
<keyword evidence="1" id="KW-0812">Transmembrane</keyword>
<dbReference type="AlphaFoldDB" id="C5FV99"/>
<keyword evidence="1" id="KW-1133">Transmembrane helix</keyword>